<evidence type="ECO:0000313" key="5">
    <source>
        <dbReference type="EMBL" id="WOL16193.1"/>
    </source>
</evidence>
<feature type="compositionally biased region" description="Basic and acidic residues" evidence="4">
    <location>
        <begin position="449"/>
        <end position="461"/>
    </location>
</feature>
<evidence type="ECO:0000256" key="3">
    <source>
        <dbReference type="PROSITE-ProRule" id="PRU01191"/>
    </source>
</evidence>
<feature type="region of interest" description="Disordered" evidence="4">
    <location>
        <begin position="339"/>
        <end position="364"/>
    </location>
</feature>
<feature type="region of interest" description="Disordered" evidence="4">
    <location>
        <begin position="50"/>
        <end position="76"/>
    </location>
</feature>
<keyword evidence="2" id="KW-0804">Transcription</keyword>
<dbReference type="Pfam" id="PF03514">
    <property type="entry name" value="GRAS"/>
    <property type="match status" value="1"/>
</dbReference>
<evidence type="ECO:0000256" key="4">
    <source>
        <dbReference type="SAM" id="MobiDB-lite"/>
    </source>
</evidence>
<sequence>MEEEVARAALHLPLWLPLPRRFPLRGHVENRFPLFYLMASTSFLLFAPPAHDSSPSSSSAEHATSNSSSSSLSSSLINSGSAALPLPLPLPQPRLLLPPQQLYYHQRQQEEELLQLILLQQQQQQQQQEEQDKMVRKRLASELDLQSDSSYNPARLPRRTTAASGASSSTGNPPLLGELSGQPSILFHPPSTLPADASQQNAATASVLLPATASSSTALLPSLPTPPPPSPPPAAALPSLAICGFSGLPLFPPENDRVGLPAEGFQLASSSAIGGGLGGDDAGAGTAWVDGIIRDIISSSTAGGEVSIPQIVQSVREIVQPCNPGLAALLEFRLRSLTSDQSPTPALPSLPGTAASDLSDKRRRDARVAPMLTEIAPALKRTNPAPSFSFAAATSGGGWEEPTGRLPSAQPKPPPPPQPQQPQPQRSSTSASSEEATAAAEAAAAAAAAREKKEEMQQRKRDEEGLHLLTLLLHCAEAVAADNLEEANRLLLEISELSTPFGTSAQRVAAYFSEAMSARLVSSCLGLYAPLPAVPHRHRLAAAFQVFNGISPFVKFSHFTANQAIQEAFEREDRVHIIDFDIMQGLQWPGLFHILASRPGGPPRVRLTGLGSSMDSLEATGKRLSDFAETLGLPFEFVPIAEKVGNLDPDRLGVSRREAVAVHWLHHSLYDVTGSDTNTLWLLQRLAPKVVTMVEQDLSQAGSFLARFVEAIHYYSALFDSLGASYGEDSQERHVVEQQLLAREIRNVLAVGGPARSGEVKFSNWREKLNQSGFRAVSLAGNAAAQATLLLGMFPSDGYTLVEENGTLKLGWKDLCLLTASAWRPINHHLPSAAAAASLMGAAR</sequence>
<feature type="compositionally biased region" description="Low complexity" evidence="4">
    <location>
        <begin position="53"/>
        <end position="76"/>
    </location>
</feature>
<organism evidence="5 6">
    <name type="scientific">Canna indica</name>
    <name type="common">Indian-shot</name>
    <dbReference type="NCBI Taxonomy" id="4628"/>
    <lineage>
        <taxon>Eukaryota</taxon>
        <taxon>Viridiplantae</taxon>
        <taxon>Streptophyta</taxon>
        <taxon>Embryophyta</taxon>
        <taxon>Tracheophyta</taxon>
        <taxon>Spermatophyta</taxon>
        <taxon>Magnoliopsida</taxon>
        <taxon>Liliopsida</taxon>
        <taxon>Zingiberales</taxon>
        <taxon>Cannaceae</taxon>
        <taxon>Canna</taxon>
    </lineage>
</organism>
<keyword evidence="6" id="KW-1185">Reference proteome</keyword>
<feature type="region of interest" description="VHIID" evidence="3">
    <location>
        <begin position="544"/>
        <end position="609"/>
    </location>
</feature>
<dbReference type="Proteomes" id="UP001327560">
    <property type="component" value="Chromosome 8"/>
</dbReference>
<dbReference type="EMBL" id="CP136897">
    <property type="protein sequence ID" value="WOL16193.1"/>
    <property type="molecule type" value="Genomic_DNA"/>
</dbReference>
<gene>
    <name evidence="5" type="ORF">Cni_G24975</name>
</gene>
<dbReference type="AlphaFoldDB" id="A0AAQ3KZZ3"/>
<evidence type="ECO:0000256" key="1">
    <source>
        <dbReference type="ARBA" id="ARBA00023015"/>
    </source>
</evidence>
<dbReference type="PROSITE" id="PS50985">
    <property type="entry name" value="GRAS"/>
    <property type="match status" value="1"/>
</dbReference>
<feature type="compositionally biased region" description="Pro residues" evidence="4">
    <location>
        <begin position="410"/>
        <end position="422"/>
    </location>
</feature>
<feature type="short sequence motif" description="LxCxE motif" evidence="3">
    <location>
        <begin position="473"/>
        <end position="477"/>
    </location>
</feature>
<evidence type="ECO:0000256" key="2">
    <source>
        <dbReference type="ARBA" id="ARBA00023163"/>
    </source>
</evidence>
<feature type="region of interest" description="SAW" evidence="3">
    <location>
        <begin position="750"/>
        <end position="824"/>
    </location>
</feature>
<comment type="similarity">
    <text evidence="3">Belongs to the GRAS family.</text>
</comment>
<feature type="compositionally biased region" description="Low complexity" evidence="4">
    <location>
        <begin position="160"/>
        <end position="171"/>
    </location>
</feature>
<dbReference type="InterPro" id="IPR005202">
    <property type="entry name" value="TF_GRAS"/>
</dbReference>
<accession>A0AAQ3KZZ3</accession>
<proteinExistence type="inferred from homology"/>
<evidence type="ECO:0000313" key="6">
    <source>
        <dbReference type="Proteomes" id="UP001327560"/>
    </source>
</evidence>
<reference evidence="5 6" key="1">
    <citation type="submission" date="2023-10" db="EMBL/GenBank/DDBJ databases">
        <title>Chromosome-scale genome assembly provides insights into flower coloration mechanisms of Canna indica.</title>
        <authorList>
            <person name="Li C."/>
        </authorList>
    </citation>
    <scope>NUCLEOTIDE SEQUENCE [LARGE SCALE GENOMIC DNA]</scope>
    <source>
        <tissue evidence="5">Flower</tissue>
    </source>
</reference>
<feature type="region of interest" description="Disordered" evidence="4">
    <location>
        <begin position="383"/>
        <end position="461"/>
    </location>
</feature>
<dbReference type="PANTHER" id="PTHR31636">
    <property type="entry name" value="OSJNBA0084A10.13 PROTEIN-RELATED"/>
    <property type="match status" value="1"/>
</dbReference>
<name>A0AAQ3KZZ3_9LILI</name>
<keyword evidence="1" id="KW-0805">Transcription regulation</keyword>
<feature type="short sequence motif" description="VHIID" evidence="3">
    <location>
        <begin position="575"/>
        <end position="579"/>
    </location>
</feature>
<comment type="caution">
    <text evidence="3">Lacks conserved residue(s) required for the propagation of feature annotation.</text>
</comment>
<protein>
    <submittedName>
        <fullName evidence="5">Protein SCARECROW 2-like</fullName>
    </submittedName>
</protein>
<feature type="region of interest" description="Disordered" evidence="4">
    <location>
        <begin position="144"/>
        <end position="199"/>
    </location>
</feature>
<feature type="compositionally biased region" description="Low complexity" evidence="4">
    <location>
        <begin position="384"/>
        <end position="393"/>
    </location>
</feature>
<feature type="compositionally biased region" description="Low complexity" evidence="4">
    <location>
        <begin position="423"/>
        <end position="448"/>
    </location>
</feature>
<feature type="region of interest" description="Leucine repeat II (LRII)" evidence="3">
    <location>
        <begin position="619"/>
        <end position="651"/>
    </location>
</feature>